<evidence type="ECO:0000256" key="7">
    <source>
        <dbReference type="ARBA" id="ARBA00038093"/>
    </source>
</evidence>
<dbReference type="InterPro" id="IPR050556">
    <property type="entry name" value="Type_II_TA_system_RNase"/>
</dbReference>
<dbReference type="CDD" id="cd18741">
    <property type="entry name" value="PIN_VapC4-5_FitB-like"/>
    <property type="match status" value="1"/>
</dbReference>
<keyword evidence="5" id="KW-0378">Hydrolase</keyword>
<dbReference type="PANTHER" id="PTHR33653:SF1">
    <property type="entry name" value="RIBONUCLEASE VAPC2"/>
    <property type="match status" value="1"/>
</dbReference>
<keyword evidence="3" id="KW-0540">Nuclease</keyword>
<dbReference type="Pfam" id="PF01850">
    <property type="entry name" value="PIN"/>
    <property type="match status" value="1"/>
</dbReference>
<evidence type="ECO:0000256" key="2">
    <source>
        <dbReference type="ARBA" id="ARBA00022649"/>
    </source>
</evidence>
<dbReference type="Gene3D" id="3.40.50.1010">
    <property type="entry name" value="5'-nuclease"/>
    <property type="match status" value="1"/>
</dbReference>
<dbReference type="InterPro" id="IPR029060">
    <property type="entry name" value="PIN-like_dom_sf"/>
</dbReference>
<dbReference type="GO" id="GO:0046872">
    <property type="term" value="F:metal ion binding"/>
    <property type="evidence" value="ECO:0007669"/>
    <property type="project" value="UniProtKB-KW"/>
</dbReference>
<dbReference type="SUPFAM" id="SSF88723">
    <property type="entry name" value="PIN domain-like"/>
    <property type="match status" value="1"/>
</dbReference>
<keyword evidence="4" id="KW-0479">Metal-binding</keyword>
<keyword evidence="2" id="KW-1277">Toxin-antitoxin system</keyword>
<evidence type="ECO:0000256" key="3">
    <source>
        <dbReference type="ARBA" id="ARBA00022722"/>
    </source>
</evidence>
<evidence type="ECO:0000256" key="1">
    <source>
        <dbReference type="ARBA" id="ARBA00001946"/>
    </source>
</evidence>
<proteinExistence type="inferred from homology"/>
<dbReference type="AlphaFoldDB" id="A0A2M8KSI8"/>
<dbReference type="PANTHER" id="PTHR33653">
    <property type="entry name" value="RIBONUCLEASE VAPC2"/>
    <property type="match status" value="1"/>
</dbReference>
<protein>
    <recommendedName>
        <fullName evidence="8">PIN domain-containing protein</fullName>
    </recommendedName>
</protein>
<feature type="domain" description="PIN" evidence="8">
    <location>
        <begin position="5"/>
        <end position="117"/>
    </location>
</feature>
<comment type="cofactor">
    <cofactor evidence="1">
        <name>Mg(2+)</name>
        <dbReference type="ChEBI" id="CHEBI:18420"/>
    </cofactor>
</comment>
<dbReference type="InterPro" id="IPR002716">
    <property type="entry name" value="PIN_dom"/>
</dbReference>
<keyword evidence="6" id="KW-0460">Magnesium</keyword>
<dbReference type="EMBL" id="PFED01000113">
    <property type="protein sequence ID" value="PJE62870.1"/>
    <property type="molecule type" value="Genomic_DNA"/>
</dbReference>
<dbReference type="Proteomes" id="UP000229554">
    <property type="component" value="Unassembled WGS sequence"/>
</dbReference>
<comment type="caution">
    <text evidence="9">The sequence shown here is derived from an EMBL/GenBank/DDBJ whole genome shotgun (WGS) entry which is preliminary data.</text>
</comment>
<gene>
    <name evidence="9" type="ORF">COU88_02695</name>
</gene>
<evidence type="ECO:0000256" key="4">
    <source>
        <dbReference type="ARBA" id="ARBA00022723"/>
    </source>
</evidence>
<dbReference type="GO" id="GO:0004518">
    <property type="term" value="F:nuclease activity"/>
    <property type="evidence" value="ECO:0007669"/>
    <property type="project" value="UniProtKB-KW"/>
</dbReference>
<dbReference type="GO" id="GO:0016787">
    <property type="term" value="F:hydrolase activity"/>
    <property type="evidence" value="ECO:0007669"/>
    <property type="project" value="UniProtKB-KW"/>
</dbReference>
<sequence length="131" mass="14910">MKRLLLDTSIIIDFLRQKQKQQTYLYMLSNEDLYVSIITHTELYAGGSVWEKTSAQNELKDLFSGITILSLEYEISCLAGKFKALHYSMSLIDCIIAATACIHTFTLVTLNMKDFVKIEGITLFDIEKAKS</sequence>
<organism evidence="9 10">
    <name type="scientific">Candidatus Roizmanbacteria bacterium CG10_big_fil_rev_8_21_14_0_10_39_6</name>
    <dbReference type="NCBI Taxonomy" id="1974853"/>
    <lineage>
        <taxon>Bacteria</taxon>
        <taxon>Candidatus Roizmaniibacteriota</taxon>
    </lineage>
</organism>
<accession>A0A2M8KSI8</accession>
<evidence type="ECO:0000313" key="10">
    <source>
        <dbReference type="Proteomes" id="UP000229554"/>
    </source>
</evidence>
<comment type="similarity">
    <text evidence="7">Belongs to the PINc/VapC protein family.</text>
</comment>
<reference evidence="10" key="1">
    <citation type="submission" date="2017-09" db="EMBL/GenBank/DDBJ databases">
        <title>Depth-based differentiation of microbial function through sediment-hosted aquifers and enrichment of novel symbionts in the deep terrestrial subsurface.</title>
        <authorList>
            <person name="Probst A.J."/>
            <person name="Ladd B."/>
            <person name="Jarett J.K."/>
            <person name="Geller-Mcgrath D.E."/>
            <person name="Sieber C.M.K."/>
            <person name="Emerson J.B."/>
            <person name="Anantharaman K."/>
            <person name="Thomas B.C."/>
            <person name="Malmstrom R."/>
            <person name="Stieglmeier M."/>
            <person name="Klingl A."/>
            <person name="Woyke T."/>
            <person name="Ryan C.M."/>
            <person name="Banfield J.F."/>
        </authorList>
    </citation>
    <scope>NUCLEOTIDE SEQUENCE [LARGE SCALE GENOMIC DNA]</scope>
</reference>
<name>A0A2M8KSI8_9BACT</name>
<evidence type="ECO:0000256" key="6">
    <source>
        <dbReference type="ARBA" id="ARBA00022842"/>
    </source>
</evidence>
<evidence type="ECO:0000313" key="9">
    <source>
        <dbReference type="EMBL" id="PJE62870.1"/>
    </source>
</evidence>
<evidence type="ECO:0000256" key="5">
    <source>
        <dbReference type="ARBA" id="ARBA00022801"/>
    </source>
</evidence>
<evidence type="ECO:0000259" key="8">
    <source>
        <dbReference type="Pfam" id="PF01850"/>
    </source>
</evidence>